<sequence>MARGVSSGDSRLGSFWMTKVRVGSSKEAAAAAARRRRSHHKKTTTTSSPSHKKIKSNDLLPVSTSGGNPDSASFDEPTRTTTRRVKV</sequence>
<gene>
    <name evidence="2" type="ORF">CSSPJE1EN2_LOCUS24925</name>
</gene>
<dbReference type="Proteomes" id="UP001497522">
    <property type="component" value="Unassembled WGS sequence"/>
</dbReference>
<protein>
    <submittedName>
        <fullName evidence="2">Uncharacterized protein</fullName>
    </submittedName>
</protein>
<reference evidence="2" key="1">
    <citation type="submission" date="2024-03" db="EMBL/GenBank/DDBJ databases">
        <authorList>
            <consortium name="ELIXIR-Norway"/>
            <consortium name="Elixir Norway"/>
        </authorList>
    </citation>
    <scope>NUCLEOTIDE SEQUENCE</scope>
</reference>
<feature type="region of interest" description="Disordered" evidence="1">
    <location>
        <begin position="1"/>
        <end position="87"/>
    </location>
</feature>
<evidence type="ECO:0000313" key="3">
    <source>
        <dbReference type="Proteomes" id="UP001497522"/>
    </source>
</evidence>
<proteinExistence type="predicted"/>
<feature type="compositionally biased region" description="Basic residues" evidence="1">
    <location>
        <begin position="33"/>
        <end position="43"/>
    </location>
</feature>
<keyword evidence="3" id="KW-1185">Reference proteome</keyword>
<comment type="caution">
    <text evidence="2">The sequence shown here is derived from an EMBL/GenBank/DDBJ whole genome shotgun (WGS) entry which is preliminary data.</text>
</comment>
<accession>A0ABP0ZY99</accession>
<organism evidence="2 3">
    <name type="scientific">Sphagnum jensenii</name>
    <dbReference type="NCBI Taxonomy" id="128206"/>
    <lineage>
        <taxon>Eukaryota</taxon>
        <taxon>Viridiplantae</taxon>
        <taxon>Streptophyta</taxon>
        <taxon>Embryophyta</taxon>
        <taxon>Bryophyta</taxon>
        <taxon>Sphagnophytina</taxon>
        <taxon>Sphagnopsida</taxon>
        <taxon>Sphagnales</taxon>
        <taxon>Sphagnaceae</taxon>
        <taxon>Sphagnum</taxon>
    </lineage>
</organism>
<evidence type="ECO:0000256" key="1">
    <source>
        <dbReference type="SAM" id="MobiDB-lite"/>
    </source>
</evidence>
<feature type="non-terminal residue" evidence="2">
    <location>
        <position position="87"/>
    </location>
</feature>
<evidence type="ECO:0000313" key="2">
    <source>
        <dbReference type="EMBL" id="CAK9854993.1"/>
    </source>
</evidence>
<feature type="compositionally biased region" description="Polar residues" evidence="1">
    <location>
        <begin position="62"/>
        <end position="71"/>
    </location>
</feature>
<dbReference type="EMBL" id="CAXHBF010000061">
    <property type="protein sequence ID" value="CAK9854993.1"/>
    <property type="molecule type" value="Genomic_DNA"/>
</dbReference>
<name>A0ABP0ZY99_9BRYO</name>